<feature type="compositionally biased region" description="Polar residues" evidence="1">
    <location>
        <begin position="501"/>
        <end position="520"/>
    </location>
</feature>
<dbReference type="Proteomes" id="UP001163046">
    <property type="component" value="Unassembled WGS sequence"/>
</dbReference>
<feature type="compositionally biased region" description="Low complexity" evidence="1">
    <location>
        <begin position="1843"/>
        <end position="1871"/>
    </location>
</feature>
<accession>A0A9X0A2R0</accession>
<feature type="compositionally biased region" description="Basic and acidic residues" evidence="1">
    <location>
        <begin position="684"/>
        <end position="702"/>
    </location>
</feature>
<feature type="compositionally biased region" description="Polar residues" evidence="1">
    <location>
        <begin position="1725"/>
        <end position="1742"/>
    </location>
</feature>
<feature type="compositionally biased region" description="Polar residues" evidence="1">
    <location>
        <begin position="1774"/>
        <end position="1797"/>
    </location>
</feature>
<feature type="compositionally biased region" description="Polar residues" evidence="1">
    <location>
        <begin position="534"/>
        <end position="545"/>
    </location>
</feature>
<feature type="region of interest" description="Disordered" evidence="1">
    <location>
        <begin position="1984"/>
        <end position="2033"/>
    </location>
</feature>
<dbReference type="Pfam" id="PF00568">
    <property type="entry name" value="WH1"/>
    <property type="match status" value="1"/>
</dbReference>
<organism evidence="4 5">
    <name type="scientific">Desmophyllum pertusum</name>
    <dbReference type="NCBI Taxonomy" id="174260"/>
    <lineage>
        <taxon>Eukaryota</taxon>
        <taxon>Metazoa</taxon>
        <taxon>Cnidaria</taxon>
        <taxon>Anthozoa</taxon>
        <taxon>Hexacorallia</taxon>
        <taxon>Scleractinia</taxon>
        <taxon>Caryophylliina</taxon>
        <taxon>Caryophylliidae</taxon>
        <taxon>Desmophyllum</taxon>
    </lineage>
</organism>
<feature type="compositionally biased region" description="Polar residues" evidence="1">
    <location>
        <begin position="862"/>
        <end position="873"/>
    </location>
</feature>
<proteinExistence type="predicted"/>
<feature type="compositionally biased region" description="Polar residues" evidence="1">
    <location>
        <begin position="1984"/>
        <end position="2004"/>
    </location>
</feature>
<feature type="compositionally biased region" description="Polar residues" evidence="1">
    <location>
        <begin position="637"/>
        <end position="646"/>
    </location>
</feature>
<feature type="compositionally biased region" description="Basic and acidic residues" evidence="1">
    <location>
        <begin position="1833"/>
        <end position="1842"/>
    </location>
</feature>
<feature type="region of interest" description="Disordered" evidence="1">
    <location>
        <begin position="1076"/>
        <end position="1099"/>
    </location>
</feature>
<reference evidence="4" key="1">
    <citation type="submission" date="2023-01" db="EMBL/GenBank/DDBJ databases">
        <title>Genome assembly of the deep-sea coral Lophelia pertusa.</title>
        <authorList>
            <person name="Herrera S."/>
            <person name="Cordes E."/>
        </authorList>
    </citation>
    <scope>NUCLEOTIDE SEQUENCE</scope>
    <source>
        <strain evidence="4">USNM1676648</strain>
        <tissue evidence="4">Polyp</tissue>
    </source>
</reference>
<feature type="compositionally biased region" description="Basic and acidic residues" evidence="1">
    <location>
        <begin position="1672"/>
        <end position="1681"/>
    </location>
</feature>
<dbReference type="InterPro" id="IPR003116">
    <property type="entry name" value="RBD_dom"/>
</dbReference>
<feature type="region of interest" description="Disordered" evidence="1">
    <location>
        <begin position="722"/>
        <end position="742"/>
    </location>
</feature>
<keyword evidence="5" id="KW-1185">Reference proteome</keyword>
<comment type="caution">
    <text evidence="4">The sequence shown here is derived from an EMBL/GenBank/DDBJ whole genome shotgun (WGS) entry which is preliminary data.</text>
</comment>
<feature type="region of interest" description="Disordered" evidence="1">
    <location>
        <begin position="1261"/>
        <end position="1294"/>
    </location>
</feature>
<feature type="compositionally biased region" description="Basic and acidic residues" evidence="1">
    <location>
        <begin position="1904"/>
        <end position="1916"/>
    </location>
</feature>
<feature type="compositionally biased region" description="Polar residues" evidence="1">
    <location>
        <begin position="11"/>
        <end position="23"/>
    </location>
</feature>
<sequence>MDSLGGGAAVQSATSRRVLSSKQRAPPPPQKVMKCDPVDVEIQEDDVPRTFSAAHRKALLKQSRDQAKEPQALVFRKLDDQDQDSQAKAAEENKVPLAHAGEKLLATFYGMIYTNDGTEKEWRLEVDGFIPVCFVQVQGNANKPFRIIAVEKSKRIMEYQVNVNTTCARNSTFVKWQDGVSMFGVRCAKEEQAEQFLTTVKRMASTLNQTALLMKQPERQAAIRKMSDPSTSGIHHTKVSLMIKLPDKQTTVMSVPGLLTMSELFEMICEKEHLAPAEHQLSLPRTGTRKVTFDSGTPVGSLKIREVSIIRTISQDSSAASVEVNDESIEDLLDIEGEENKILQLSLPTGVRKSYRVSLDMTMKQLIMRVCSRESLNPRHHSLQYIDFKHEFLEASSTVDELRVNQIRLMDKRVSGRNILTITKSSVTDDDSPSNSPHNSQYRKSCSDEMEPVFSAISEGDKENKMTWQQRSKSLEGLADNKQSKAFLQQDGHMDSHKHSASNGSVPTSVRINSSESTTIKKLPPSRPLPYTPKSVSLPQHQSAIVPNGAVKEQSLSPIKKDGIMSASTPNLSTCSSRSDDSPVSSNDIKTSTPDTKSRRRAAPPPPPARPAVPKALFTEVKSEAQADGVGLPVKNNPPSVASLNAPQAPEVKLKPSQKKRPAPPRPVRPAPPQPAPRVAKQGSLERKDVNGAERKEVSIQLKQDKEITSLDRASLSLDLETRHLGRQEEKGGSEEDDWRGTPIFIPPPPPDELPPPLDECETPVGPLTDFEEDFLEGSTNDGFPVTVNGFVGMKNIGMFAGRGVIDSQAQTIQVEEWQTDGGNAEIRYHPMLKARQKTALVTVPEQGYIAVVPPPPLYSEPESQPKTRQASSLADIPPPLLDTQTIQTSLEGDEKDHDSGFDQSPENLTITPPVDPPDDVPVERWEAPDSGSSLDVISAIPPPADFETRPLTPPCQFANPTMAPPVGFVNSEVDNKKVREPEKAKPRKTLNIGEGLFPWMNEPQAPVNATIPLEVSKDANDWKIITVNNQETTPVNDNSREISVSKDSIDTTTQPTAATVIVVQNATIATDVYSRPEKPARSKLNPEQNNNVSGKPEVNAKPTISEVAIVEVKASVELPKSTSNDQSREIVSLQKTETKEVLTNDVIVINVNSMEEEQSGSKQVLNPIVKPVKPETVAKPVTFVKEAEVKVEPKVDVQQYALPSFTPFTEAAKPEPQVEPAKRVEQVKPEKPVATAKPVTFVQEAVVKVDDIQVNQQLTPIPPTEAVRPEPRVEPEKPETKAKPVTSVKEAEATVDVQQLTPLEATRPEAPAKPDPQVNPKKLEAKPVMFVKEIEVTVDIQLPAPMSFNSFTEAARPEPQVLPVKPDRQVKPVKPEAKESPVMFVKETEVKVDDIQLPAPASFNSFTEAAEPVLQVLPAKPDQQVKPVKPEAKPVTFVKEADVKVDVQQLGPSSFNPSREPAKPMPQVLPVKPDQQVKLAKPDQQVKLAIPEKPKTHPVEEVITPQSKPELKLCIKKVEQHDFPDGSFQKTHDKAACLETKPGDVAAPVQETLITVITINKENIVAEAPVTPETKPISCADDKLKDLEAKLQELDKEPASSTRDLGKLESMTAPIAHKEVQRKDVQTKDPFAEDVIVAETKQVEFSSNEPFEVLFNMQNIKPAKEVTVIQHEEEKVERQPESSTTSHVEAKPELSLDLSSLRRSPEPPRPPSSSPPDGKPRSFTLPSPITPNSDRSTNSGFSPLEEPKGPSSPDSKLSGPSSLSNSAPDRTAAESQVSVTSVMQGNTNNMQTTSAPGKQHIAQRPSTFLKLQRPLSMPTGLLRDFKSNAVQEKSKLTKSDSRTSSSSDSTGISSPSPSSSPVDTSTTDPVDLPKPPPFTVPPLRRYSDLAADLSFISSAAKAAENKKANQSDAKPEVPPAKPSNLLLRRNPATAVERPRSWVGPETATKKRPAMWSSAFKPVSFDAQGKKGVRPVDFQFKSFTAPSTVPKDSSAANKTSTPSVPSEAPVIERLAAKQPTTARKLRSLQSKLR</sequence>
<evidence type="ECO:0000259" key="2">
    <source>
        <dbReference type="PROSITE" id="PS50229"/>
    </source>
</evidence>
<feature type="compositionally biased region" description="Low complexity" evidence="1">
    <location>
        <begin position="573"/>
        <end position="588"/>
    </location>
</feature>
<feature type="compositionally biased region" description="Pro residues" evidence="1">
    <location>
        <begin position="664"/>
        <end position="676"/>
    </location>
</feature>
<evidence type="ECO:0000313" key="4">
    <source>
        <dbReference type="EMBL" id="KAJ7391913.1"/>
    </source>
</evidence>
<feature type="domain" description="WH1" evidence="2">
    <location>
        <begin position="97"/>
        <end position="207"/>
    </location>
</feature>
<dbReference type="OrthoDB" id="5978351at2759"/>
<feature type="compositionally biased region" description="Low complexity" evidence="1">
    <location>
        <begin position="1750"/>
        <end position="1770"/>
    </location>
</feature>
<name>A0A9X0A2R0_9CNID</name>
<feature type="region of interest" description="Disordered" evidence="1">
    <location>
        <begin position="1302"/>
        <end position="1321"/>
    </location>
</feature>
<feature type="region of interest" description="Disordered" evidence="1">
    <location>
        <begin position="490"/>
        <end position="702"/>
    </location>
</feature>
<evidence type="ECO:0000259" key="3">
    <source>
        <dbReference type="PROSITE" id="PS50898"/>
    </source>
</evidence>
<dbReference type="InterPro" id="IPR000697">
    <property type="entry name" value="WH1/EVH1_dom"/>
</dbReference>
<feature type="region of interest" description="Disordered" evidence="1">
    <location>
        <begin position="855"/>
        <end position="918"/>
    </location>
</feature>
<dbReference type="GO" id="GO:0007165">
    <property type="term" value="P:signal transduction"/>
    <property type="evidence" value="ECO:0007669"/>
    <property type="project" value="InterPro"/>
</dbReference>
<protein>
    <submittedName>
        <fullName evidence="4">Uncharacterized protein</fullName>
    </submittedName>
</protein>
<dbReference type="SUPFAM" id="SSF50729">
    <property type="entry name" value="PH domain-like"/>
    <property type="match status" value="1"/>
</dbReference>
<feature type="compositionally biased region" description="Basic and acidic residues" evidence="1">
    <location>
        <begin position="1268"/>
        <end position="1283"/>
    </location>
</feature>
<feature type="region of interest" description="Disordered" evidence="1">
    <location>
        <begin position="1"/>
        <end position="37"/>
    </location>
</feature>
<feature type="region of interest" description="Disordered" evidence="1">
    <location>
        <begin position="1903"/>
        <end position="1954"/>
    </location>
</feature>
<evidence type="ECO:0000256" key="1">
    <source>
        <dbReference type="SAM" id="MobiDB-lite"/>
    </source>
</evidence>
<dbReference type="EMBL" id="MU825404">
    <property type="protein sequence ID" value="KAJ7391913.1"/>
    <property type="molecule type" value="Genomic_DNA"/>
</dbReference>
<gene>
    <name evidence="4" type="ORF">OS493_016210</name>
</gene>
<dbReference type="Gene3D" id="2.30.29.30">
    <property type="entry name" value="Pleckstrin-homology domain (PH domain)/Phosphotyrosine-binding domain (PTB)"/>
    <property type="match status" value="1"/>
</dbReference>
<evidence type="ECO:0000313" key="5">
    <source>
        <dbReference type="Proteomes" id="UP001163046"/>
    </source>
</evidence>
<feature type="region of interest" description="Disordered" evidence="1">
    <location>
        <begin position="424"/>
        <end position="449"/>
    </location>
</feature>
<dbReference type="Gene3D" id="3.10.20.90">
    <property type="entry name" value="Phosphatidylinositol 3-kinase Catalytic Subunit, Chain A, domain 1"/>
    <property type="match status" value="2"/>
</dbReference>
<dbReference type="PROSITE" id="PS50898">
    <property type="entry name" value="RBD"/>
    <property type="match status" value="1"/>
</dbReference>
<dbReference type="PROSITE" id="PS50229">
    <property type="entry name" value="WH1"/>
    <property type="match status" value="1"/>
</dbReference>
<feature type="region of interest" description="Disordered" evidence="1">
    <location>
        <begin position="1672"/>
        <end position="1884"/>
    </location>
</feature>
<feature type="compositionally biased region" description="Basic and acidic residues" evidence="1">
    <location>
        <begin position="722"/>
        <end position="734"/>
    </location>
</feature>
<feature type="compositionally biased region" description="Polar residues" evidence="1">
    <location>
        <begin position="902"/>
        <end position="911"/>
    </location>
</feature>
<feature type="domain" description="RBD" evidence="3">
    <location>
        <begin position="239"/>
        <end position="312"/>
    </location>
</feature>
<dbReference type="InterPro" id="IPR011993">
    <property type="entry name" value="PH-like_dom_sf"/>
</dbReference>